<dbReference type="SUPFAM" id="SSF57716">
    <property type="entry name" value="Glucocorticoid receptor-like (DNA-binding domain)"/>
    <property type="match status" value="1"/>
</dbReference>
<accession>A0A8R1U4G7</accession>
<proteinExistence type="predicted"/>
<evidence type="ECO:0000313" key="4">
    <source>
        <dbReference type="Proteomes" id="UP000005239"/>
    </source>
</evidence>
<dbReference type="GO" id="GO:0006357">
    <property type="term" value="P:regulation of transcription by RNA polymerase II"/>
    <property type="evidence" value="ECO:0000318"/>
    <property type="project" value="GO_Central"/>
</dbReference>
<evidence type="ECO:0000259" key="2">
    <source>
        <dbReference type="PROSITE" id="PS00028"/>
    </source>
</evidence>
<reference evidence="3" key="2">
    <citation type="submission" date="2022-06" db="UniProtKB">
        <authorList>
            <consortium name="EnsemblMetazoa"/>
        </authorList>
    </citation>
    <scope>IDENTIFICATION</scope>
    <source>
        <strain evidence="3">PS312</strain>
    </source>
</reference>
<dbReference type="EnsemblMetazoa" id="PPA02589.1">
    <property type="protein sequence ID" value="PPA02589.1"/>
    <property type="gene ID" value="WBGene00092143"/>
</dbReference>
<sequence length="510" mass="59100">MNRSNNRSLNRYHHDEIVYENYEDDYDLPLRMQIQHQGELKEKESGKFRRSRKIIPSALPMKKPVLSHFKNESADGIIVDEDGEEEEVYEEISDVEDTEYETGVVEDPSRNPYRHSNNTHKSPTRLAAARCIACNQCYTEKYRLFRWPRNEGIRKIWCDLLHIDFDNIRSSLDSAFLCASHFSSTDFICSSDFTQIHWSSQAKPRPPSECLDPYQWEKLHSRISNGRSRQNYIIKFRPSKYKVQNTSKIRHPVAIVSSLSRPNIQYEFSWNRTSPIDGTKFYSCLHCRKANKDSGGKDNVRTIHLNGNKLLSGQDPLSGHHHACNPLRIHSRMEEMDEGERYDRDDDVEMYKKHDGFQSGEMNGSDKNGLNPGERIVYVDDSHAFSSTAVVEVEASEGLWTTTEEDGTTVTMHTVDGHHSNMDEILMDGPSTSHGWVDYSKMDEIRVWKEEEAVGRRDMIVATNKIIKKYRNRGRPYSVPSLSCPICTHRLPSTTRLIQHLEEHERNGRE</sequence>
<dbReference type="InterPro" id="IPR013087">
    <property type="entry name" value="Znf_C2H2_type"/>
</dbReference>
<dbReference type="PROSITE" id="PS00028">
    <property type="entry name" value="ZINC_FINGER_C2H2_1"/>
    <property type="match status" value="1"/>
</dbReference>
<feature type="region of interest" description="Disordered" evidence="1">
    <location>
        <begin position="99"/>
        <end position="121"/>
    </location>
</feature>
<gene>
    <name evidence="3" type="primary">WBGene00092143</name>
</gene>
<evidence type="ECO:0000256" key="1">
    <source>
        <dbReference type="SAM" id="MobiDB-lite"/>
    </source>
</evidence>
<dbReference type="GO" id="GO:0006338">
    <property type="term" value="P:chromatin remodeling"/>
    <property type="evidence" value="ECO:0000318"/>
    <property type="project" value="GO_Central"/>
</dbReference>
<dbReference type="Proteomes" id="UP000005239">
    <property type="component" value="Unassembled WGS sequence"/>
</dbReference>
<protein>
    <recommendedName>
        <fullName evidence="2">C2H2-type domain-containing protein</fullName>
    </recommendedName>
</protein>
<name>A0A8R1U4G7_PRIPA</name>
<keyword evidence="4" id="KW-1185">Reference proteome</keyword>
<dbReference type="AlphaFoldDB" id="A0A8R1U4G7"/>
<dbReference type="GO" id="GO:0005634">
    <property type="term" value="C:nucleus"/>
    <property type="evidence" value="ECO:0000318"/>
    <property type="project" value="GO_Central"/>
</dbReference>
<evidence type="ECO:0000313" key="3">
    <source>
        <dbReference type="EnsemblMetazoa" id="PPA02589.1"/>
    </source>
</evidence>
<organism evidence="3 4">
    <name type="scientific">Pristionchus pacificus</name>
    <name type="common">Parasitic nematode worm</name>
    <dbReference type="NCBI Taxonomy" id="54126"/>
    <lineage>
        <taxon>Eukaryota</taxon>
        <taxon>Metazoa</taxon>
        <taxon>Ecdysozoa</taxon>
        <taxon>Nematoda</taxon>
        <taxon>Chromadorea</taxon>
        <taxon>Rhabditida</taxon>
        <taxon>Rhabditina</taxon>
        <taxon>Diplogasteromorpha</taxon>
        <taxon>Diplogasteroidea</taxon>
        <taxon>Neodiplogasteridae</taxon>
        <taxon>Pristionchus</taxon>
    </lineage>
</organism>
<dbReference type="GO" id="GO:0035267">
    <property type="term" value="C:NuA4 histone acetyltransferase complex"/>
    <property type="evidence" value="ECO:0000318"/>
    <property type="project" value="GO_Central"/>
</dbReference>
<reference evidence="4" key="1">
    <citation type="journal article" date="2008" name="Nat. Genet.">
        <title>The Pristionchus pacificus genome provides a unique perspective on nematode lifestyle and parasitism.</title>
        <authorList>
            <person name="Dieterich C."/>
            <person name="Clifton S.W."/>
            <person name="Schuster L.N."/>
            <person name="Chinwalla A."/>
            <person name="Delehaunty K."/>
            <person name="Dinkelacker I."/>
            <person name="Fulton L."/>
            <person name="Fulton R."/>
            <person name="Godfrey J."/>
            <person name="Minx P."/>
            <person name="Mitreva M."/>
            <person name="Roeseler W."/>
            <person name="Tian H."/>
            <person name="Witte H."/>
            <person name="Yang S.P."/>
            <person name="Wilson R.K."/>
            <person name="Sommer R.J."/>
        </authorList>
    </citation>
    <scope>NUCLEOTIDE SEQUENCE [LARGE SCALE GENOMIC DNA]</scope>
    <source>
        <strain evidence="4">PS312</strain>
    </source>
</reference>
<dbReference type="GO" id="GO:0042393">
    <property type="term" value="F:histone binding"/>
    <property type="evidence" value="ECO:0000318"/>
    <property type="project" value="GO_Central"/>
</dbReference>
<feature type="domain" description="C2H2-type" evidence="2">
    <location>
        <begin position="484"/>
        <end position="504"/>
    </location>
</feature>